<dbReference type="InterPro" id="IPR015365">
    <property type="entry name" value="Elong-fact-P_C"/>
</dbReference>
<evidence type="ECO:0000256" key="4">
    <source>
        <dbReference type="ARBA" id="ARBA00022490"/>
    </source>
</evidence>
<evidence type="ECO:0000256" key="2">
    <source>
        <dbReference type="ARBA" id="ARBA00004815"/>
    </source>
</evidence>
<dbReference type="InterPro" id="IPR008991">
    <property type="entry name" value="Translation_prot_SH3-like_sf"/>
</dbReference>
<name>A0ABM9K9E5_9RALS</name>
<evidence type="ECO:0000313" key="13">
    <source>
        <dbReference type="Proteomes" id="UP001189757"/>
    </source>
</evidence>
<comment type="similarity">
    <text evidence="3 7 9">Belongs to the elongation factor P family.</text>
</comment>
<accession>A0ABM9K9E5</accession>
<evidence type="ECO:0000256" key="3">
    <source>
        <dbReference type="ARBA" id="ARBA00009479"/>
    </source>
</evidence>
<dbReference type="CDD" id="cd04470">
    <property type="entry name" value="S1_EF-P_repeat_1"/>
    <property type="match status" value="1"/>
</dbReference>
<dbReference type="Gene3D" id="2.40.50.140">
    <property type="entry name" value="Nucleic acid-binding proteins"/>
    <property type="match status" value="2"/>
</dbReference>
<dbReference type="NCBIfam" id="NF001810">
    <property type="entry name" value="PRK00529.1"/>
    <property type="match status" value="1"/>
</dbReference>
<evidence type="ECO:0000256" key="5">
    <source>
        <dbReference type="ARBA" id="ARBA00022768"/>
    </source>
</evidence>
<evidence type="ECO:0000256" key="8">
    <source>
        <dbReference type="NCBIfam" id="TIGR00038"/>
    </source>
</evidence>
<dbReference type="InterPro" id="IPR013185">
    <property type="entry name" value="Transl_elong_KOW-like"/>
</dbReference>
<dbReference type="SMART" id="SM00841">
    <property type="entry name" value="Elong-fact-P_C"/>
    <property type="match status" value="1"/>
</dbReference>
<organism evidence="12 13">
    <name type="scientific">Ralstonia flaminis</name>
    <dbReference type="NCBI Taxonomy" id="3058597"/>
    <lineage>
        <taxon>Bacteria</taxon>
        <taxon>Pseudomonadati</taxon>
        <taxon>Pseudomonadota</taxon>
        <taxon>Betaproteobacteria</taxon>
        <taxon>Burkholderiales</taxon>
        <taxon>Burkholderiaceae</taxon>
        <taxon>Ralstonia</taxon>
    </lineage>
</organism>
<evidence type="ECO:0000256" key="7">
    <source>
        <dbReference type="HAMAP-Rule" id="MF_00141"/>
    </source>
</evidence>
<dbReference type="Proteomes" id="UP001189757">
    <property type="component" value="Unassembled WGS sequence"/>
</dbReference>
<comment type="pathway">
    <text evidence="2 7">Protein biosynthesis; polypeptide chain elongation.</text>
</comment>
<evidence type="ECO:0000313" key="12">
    <source>
        <dbReference type="EMBL" id="CAJ0818660.1"/>
    </source>
</evidence>
<dbReference type="InterPro" id="IPR020599">
    <property type="entry name" value="Transl_elong_fac_P/YeiP"/>
</dbReference>
<sequence>MALKIAQELRAGNVFMWGPNGKEAEAMVVLKTEYSRSGRSGAVVKMKYKNLLSGAGGEWVFNADDKLDQVILDKKEAEYSYFDGTMYVFMDPVTYEQYNVEPAAMGSALNYLQDGMKVEVTFYNENAISVELPTTVVREIVYTEPAVKGDTSSGKVLKAARINDNEEFTIMVPLFCNIGEKIEIDTRTDEYKSRAK</sequence>
<dbReference type="NCBIfam" id="TIGR00038">
    <property type="entry name" value="efp"/>
    <property type="match status" value="1"/>
</dbReference>
<keyword evidence="13" id="KW-1185">Reference proteome</keyword>
<dbReference type="PANTHER" id="PTHR30053">
    <property type="entry name" value="ELONGATION FACTOR P"/>
    <property type="match status" value="1"/>
</dbReference>
<keyword evidence="5 7" id="KW-0251">Elongation factor</keyword>
<dbReference type="HAMAP" id="MF_00141">
    <property type="entry name" value="EF_P"/>
    <property type="match status" value="1"/>
</dbReference>
<dbReference type="InterPro" id="IPR014722">
    <property type="entry name" value="Rib_uL2_dom2"/>
</dbReference>
<reference evidence="12 13" key="1">
    <citation type="submission" date="2023-07" db="EMBL/GenBank/DDBJ databases">
        <authorList>
            <person name="Peeters C."/>
        </authorList>
    </citation>
    <scope>NUCLEOTIDE SEQUENCE [LARGE SCALE GENOMIC DNA]</scope>
    <source>
        <strain evidence="12 13">LMG 18101</strain>
    </source>
</reference>
<proteinExistence type="inferred from homology"/>
<dbReference type="InterPro" id="IPR012340">
    <property type="entry name" value="NA-bd_OB-fold"/>
</dbReference>
<protein>
    <recommendedName>
        <fullName evidence="7 8">Elongation factor P</fullName>
        <shortName evidence="7">EF-P</shortName>
    </recommendedName>
</protein>
<comment type="subcellular location">
    <subcellularLocation>
        <location evidence="1 7">Cytoplasm</location>
    </subcellularLocation>
</comment>
<dbReference type="InterPro" id="IPR011768">
    <property type="entry name" value="Transl_elongation_fac_P"/>
</dbReference>
<dbReference type="CDD" id="cd05794">
    <property type="entry name" value="S1_EF-P_repeat_2"/>
    <property type="match status" value="1"/>
</dbReference>
<comment type="caution">
    <text evidence="12">The sequence shown here is derived from an EMBL/GenBank/DDBJ whole genome shotgun (WGS) entry which is preliminary data.</text>
</comment>
<dbReference type="GO" id="GO:0003746">
    <property type="term" value="F:translation elongation factor activity"/>
    <property type="evidence" value="ECO:0007669"/>
    <property type="project" value="UniProtKB-KW"/>
</dbReference>
<dbReference type="SMART" id="SM01185">
    <property type="entry name" value="EFP"/>
    <property type="match status" value="1"/>
</dbReference>
<gene>
    <name evidence="7 12" type="primary">efp</name>
    <name evidence="12" type="ORF">LMG18101_03686</name>
</gene>
<feature type="domain" description="Translation elongation factor P/YeiP central" evidence="11">
    <location>
        <begin position="74"/>
        <end position="128"/>
    </location>
</feature>
<evidence type="ECO:0000256" key="6">
    <source>
        <dbReference type="ARBA" id="ARBA00022917"/>
    </source>
</evidence>
<evidence type="ECO:0000259" key="10">
    <source>
        <dbReference type="SMART" id="SM00841"/>
    </source>
</evidence>
<evidence type="ECO:0000256" key="9">
    <source>
        <dbReference type="RuleBase" id="RU004389"/>
    </source>
</evidence>
<feature type="domain" description="Elongation factor P C-terminal" evidence="10">
    <location>
        <begin position="136"/>
        <end position="194"/>
    </location>
</feature>
<dbReference type="Gene3D" id="2.30.30.30">
    <property type="match status" value="1"/>
</dbReference>
<dbReference type="PIRSF" id="PIRSF005901">
    <property type="entry name" value="EF-P"/>
    <property type="match status" value="1"/>
</dbReference>
<keyword evidence="6 7" id="KW-0648">Protein biosynthesis</keyword>
<dbReference type="EMBL" id="CATZLL010000012">
    <property type="protein sequence ID" value="CAJ0818660.1"/>
    <property type="molecule type" value="Genomic_DNA"/>
</dbReference>
<dbReference type="Pfam" id="PF08207">
    <property type="entry name" value="EFP_N"/>
    <property type="match status" value="1"/>
</dbReference>
<dbReference type="SUPFAM" id="SSF50104">
    <property type="entry name" value="Translation proteins SH3-like domain"/>
    <property type="match status" value="1"/>
</dbReference>
<evidence type="ECO:0000256" key="1">
    <source>
        <dbReference type="ARBA" id="ARBA00004496"/>
    </source>
</evidence>
<dbReference type="PANTHER" id="PTHR30053:SF12">
    <property type="entry name" value="ELONGATION FACTOR P (EF-P) FAMILY PROTEIN"/>
    <property type="match status" value="1"/>
</dbReference>
<evidence type="ECO:0000259" key="11">
    <source>
        <dbReference type="SMART" id="SM01185"/>
    </source>
</evidence>
<keyword evidence="4 7" id="KW-0963">Cytoplasm</keyword>
<dbReference type="Pfam" id="PF09285">
    <property type="entry name" value="Elong-fact-P_C"/>
    <property type="match status" value="1"/>
</dbReference>
<dbReference type="SUPFAM" id="SSF50249">
    <property type="entry name" value="Nucleic acid-binding proteins"/>
    <property type="match status" value="2"/>
</dbReference>
<dbReference type="InterPro" id="IPR001059">
    <property type="entry name" value="Transl_elong_P/YeiP_cen"/>
</dbReference>
<dbReference type="Pfam" id="PF01132">
    <property type="entry name" value="EFP"/>
    <property type="match status" value="1"/>
</dbReference>
<comment type="function">
    <text evidence="7">Involved in peptide bond synthesis. Stimulates efficient translation and peptide-bond synthesis on native or reconstituted 70S ribosomes in vitro. Probably functions indirectly by altering the affinity of the ribosome for aminoacyl-tRNA, thus increasing their reactivity as acceptors for peptidyl transferase.</text>
</comment>